<feature type="region of interest" description="Disordered" evidence="1">
    <location>
        <begin position="500"/>
        <end position="533"/>
    </location>
</feature>
<feature type="region of interest" description="Disordered" evidence="1">
    <location>
        <begin position="792"/>
        <end position="844"/>
    </location>
</feature>
<keyword evidence="2" id="KW-0812">Transmembrane</keyword>
<proteinExistence type="predicted"/>
<feature type="compositionally biased region" description="Basic and acidic residues" evidence="1">
    <location>
        <begin position="822"/>
        <end position="837"/>
    </location>
</feature>
<feature type="transmembrane region" description="Helical" evidence="2">
    <location>
        <begin position="162"/>
        <end position="179"/>
    </location>
</feature>
<dbReference type="EMBL" id="JAAAUQ010000250">
    <property type="protein sequence ID" value="KAF9152356.1"/>
    <property type="molecule type" value="Genomic_DNA"/>
</dbReference>
<dbReference type="Proteomes" id="UP000748756">
    <property type="component" value="Unassembled WGS sequence"/>
</dbReference>
<comment type="caution">
    <text evidence="3">The sequence shown here is derived from an EMBL/GenBank/DDBJ whole genome shotgun (WGS) entry which is preliminary data.</text>
</comment>
<feature type="compositionally biased region" description="Basic and acidic residues" evidence="1">
    <location>
        <begin position="684"/>
        <end position="697"/>
    </location>
</feature>
<protein>
    <submittedName>
        <fullName evidence="3">Uncharacterized protein</fullName>
    </submittedName>
</protein>
<feature type="region of interest" description="Disordered" evidence="1">
    <location>
        <begin position="1618"/>
        <end position="1655"/>
    </location>
</feature>
<feature type="region of interest" description="Disordered" evidence="1">
    <location>
        <begin position="642"/>
        <end position="661"/>
    </location>
</feature>
<feature type="region of interest" description="Disordered" evidence="1">
    <location>
        <begin position="1442"/>
        <end position="1466"/>
    </location>
</feature>
<feature type="compositionally biased region" description="Low complexity" evidence="1">
    <location>
        <begin position="1242"/>
        <end position="1284"/>
    </location>
</feature>
<feature type="region of interest" description="Disordered" evidence="1">
    <location>
        <begin position="671"/>
        <end position="743"/>
    </location>
</feature>
<name>A0A9P5S3I1_9FUNG</name>
<gene>
    <name evidence="3" type="ORF">BG015_005406</name>
</gene>
<feature type="region of interest" description="Disordered" evidence="1">
    <location>
        <begin position="1338"/>
        <end position="1389"/>
    </location>
</feature>
<feature type="compositionally biased region" description="Low complexity" evidence="1">
    <location>
        <begin position="642"/>
        <end position="654"/>
    </location>
</feature>
<keyword evidence="4" id="KW-1185">Reference proteome</keyword>
<feature type="compositionally biased region" description="Acidic residues" evidence="1">
    <location>
        <begin position="1644"/>
        <end position="1655"/>
    </location>
</feature>
<feature type="transmembrane region" description="Helical" evidence="2">
    <location>
        <begin position="109"/>
        <end position="128"/>
    </location>
</feature>
<evidence type="ECO:0000256" key="2">
    <source>
        <dbReference type="SAM" id="Phobius"/>
    </source>
</evidence>
<dbReference type="OrthoDB" id="2437703at2759"/>
<feature type="compositionally biased region" description="Polar residues" evidence="1">
    <location>
        <begin position="698"/>
        <end position="707"/>
    </location>
</feature>
<feature type="compositionally biased region" description="Low complexity" evidence="1">
    <location>
        <begin position="1221"/>
        <end position="1235"/>
    </location>
</feature>
<evidence type="ECO:0000256" key="1">
    <source>
        <dbReference type="SAM" id="MobiDB-lite"/>
    </source>
</evidence>
<keyword evidence="2" id="KW-0472">Membrane</keyword>
<feature type="compositionally biased region" description="Basic and acidic residues" evidence="1">
    <location>
        <begin position="1285"/>
        <end position="1297"/>
    </location>
</feature>
<feature type="region of interest" description="Disordered" evidence="1">
    <location>
        <begin position="970"/>
        <end position="997"/>
    </location>
</feature>
<evidence type="ECO:0000313" key="4">
    <source>
        <dbReference type="Proteomes" id="UP000748756"/>
    </source>
</evidence>
<evidence type="ECO:0000313" key="3">
    <source>
        <dbReference type="EMBL" id="KAF9152356.1"/>
    </source>
</evidence>
<accession>A0A9P5S3I1</accession>
<feature type="compositionally biased region" description="Polar residues" evidence="1">
    <location>
        <begin position="1444"/>
        <end position="1463"/>
    </location>
</feature>
<organism evidence="3 4">
    <name type="scientific">Linnemannia schmuckeri</name>
    <dbReference type="NCBI Taxonomy" id="64567"/>
    <lineage>
        <taxon>Eukaryota</taxon>
        <taxon>Fungi</taxon>
        <taxon>Fungi incertae sedis</taxon>
        <taxon>Mucoromycota</taxon>
        <taxon>Mortierellomycotina</taxon>
        <taxon>Mortierellomycetes</taxon>
        <taxon>Mortierellales</taxon>
        <taxon>Mortierellaceae</taxon>
        <taxon>Linnemannia</taxon>
    </lineage>
</organism>
<sequence>MIFGSMSKIFMEAPAQDHPEMREEEAKVLRLEKARLTIEPTDGHYRRRLAFNVARLWVVDQSVILLDGPAQSLDPTNQEETSPALEGPGLPPSAAVYPSAGVGPGLQPGLAFIIGLILIVGPCISLWLSHKLIYSKLSGLKLSPERLRELQQDMVATMSQDFLLRFCLPLIGAVISYYARPHHAILKHADKLVSAQTKQNEQHLDNLVHDTLEKYNLSLEEWGSYITTRIHAATVRPSLAPPTVEWTILENQRAFALGSIEPMMPESLLESAVLDAEPYVVGILSGGAQACVSSTPRDQVGVGRLVPGNLTSRCTSEYSFSVQRESSILHETLSVADGDSTEPQSSSSAVVIDAEQTPSLPTTPNVLLADATAIAANMPMGCQIPLTPERVQGTTQSATLAITRTVALHGSPSTEAMSSRLEALLAYWPLVHRPQEVSQLKDEEKEATPMTVLHVYRVITDIPEMPTIVVGSTSSSASSDSGLVSASVNALEISDTLQTQASENQAPQETDPTSLSQYGNLTATSDSSIPSTTQLDLESVEEALSSPSSTLSFSTTLSPSLSAQEQIIAAHPPTMVTTKMAEDYLSTRFRDLTVHMVEAGPTRVNSPNGSEYGDSPAATIAAIQSDSRSDFTFSTSSSTLSAASAPAPRFRPSHPLVPPTFATAGRFQFSSSNEASSEEGDGGDFGHNEPDNGDPVHDNSSGDGNQHNIHRIETTPVDNNHSRQQEVQSHASMIDSEEDNVERDEHNFKIVRPVVRLRLGYRLRTLHHEDLFFGFDSVGVRLGEHDHDFQQRRSAGLEESQERRMLQLDSVSSSTRGLLRVRKPDPRDNRESSRHCLQDTGATGEETFVKHEMGGDSAMTQVGGLARGDAHVQDARKLYRAAQMQGFAGVAGDKAEIKEEDEQDNGRGVETQAMAYRGQWQSVRSQTQHPTFIMAPQDRRESVLQLPLPLHPPPFPPRPPHRPFTFLRNMPLGRDSTASSSAAPPPSPQRQPFAQQARLVTGQSWITQQPPPQHLLQQSLPQQSLSVGGAPIYNQQYITTATTDTSTGAGAGEDESNPTRLTEQAPSLLLCAPFTPKFDSDDDDEIPLIVAVRVPNSRSGLHLPFQNQADHNPMFEGQQQQQQQQQQIPSYMLPLMSQDLHHSAMIPQPSMAAMGTTGATFGLGGGGTMASEMGEDGFLQIMESVHSFGQRLVAQEMASMRSWHARHEQDQMYTSKNNVVSYTSEPSSSSTQQPFHQPPPQQQAQQPPQYQAQPQLPLQHNQQQHQLHQLHSRPQQPLQPQHQPRYQDQHQEQEGDHLSAGGQQQRWSQTTYDPIEDLDGDNGVDSNTAFLSARQFQDPRQLQQQHEHHHLQSTTNSNGSGGNQFIGETLTPPVQPWLTGSASSSQYPSSRAIHPRLIFQQQQQLHQQIRQNQVLHQRQQQQIQQQFQQRHQLQQQYMLPNQQGFNSGQHQHQHQRNNPSQTPKADLGFLSQQYHQHQQQAVEPPSPQIMLASQDKEVQLQREYQQILQEQQQQQLGQYALHEEEQRQLLEQLQTQVEQRTLQRSYEMQGQDPLTRALVQSQSQEQARLGMTLAQQVQVQQVQVQQSQGLPGLQGQWEGGLGGGSRGGLGQARVNQIPLPSLMTTEQNRQLGEVLYGADKQELGEEENDEKEQHK</sequence>
<reference evidence="3" key="1">
    <citation type="journal article" date="2020" name="Fungal Divers.">
        <title>Resolving the Mortierellaceae phylogeny through synthesis of multi-gene phylogenetics and phylogenomics.</title>
        <authorList>
            <person name="Vandepol N."/>
            <person name="Liber J."/>
            <person name="Desiro A."/>
            <person name="Na H."/>
            <person name="Kennedy M."/>
            <person name="Barry K."/>
            <person name="Grigoriev I.V."/>
            <person name="Miller A.N."/>
            <person name="O'Donnell K."/>
            <person name="Stajich J.E."/>
            <person name="Bonito G."/>
        </authorList>
    </citation>
    <scope>NUCLEOTIDE SEQUENCE</scope>
    <source>
        <strain evidence="3">NRRL 6426</strain>
    </source>
</reference>
<feature type="region of interest" description="Disordered" evidence="1">
    <location>
        <begin position="1219"/>
        <end position="1307"/>
    </location>
</feature>
<keyword evidence="2" id="KW-1133">Transmembrane helix</keyword>
<feature type="region of interest" description="Disordered" evidence="1">
    <location>
        <begin position="70"/>
        <end position="89"/>
    </location>
</feature>